<dbReference type="EMBL" id="FOQH01000005">
    <property type="protein sequence ID" value="SFI29545.1"/>
    <property type="molecule type" value="Genomic_DNA"/>
</dbReference>
<accession>A0A1I3H199</accession>
<dbReference type="OrthoDB" id="7875768at2"/>
<evidence type="ECO:0000256" key="1">
    <source>
        <dbReference type="SAM" id="MobiDB-lite"/>
    </source>
</evidence>
<dbReference type="STRING" id="1114924.SAMN05216258_105456"/>
<dbReference type="RefSeq" id="WP_092860262.1">
    <property type="nucleotide sequence ID" value="NZ_FOQH01000005.1"/>
</dbReference>
<protein>
    <recommendedName>
        <fullName evidence="4">Meckel syndrome type 1 protein</fullName>
    </recommendedName>
</protein>
<proteinExistence type="predicted"/>
<feature type="compositionally biased region" description="Pro residues" evidence="1">
    <location>
        <begin position="85"/>
        <end position="111"/>
    </location>
</feature>
<evidence type="ECO:0008006" key="4">
    <source>
        <dbReference type="Google" id="ProtNLM"/>
    </source>
</evidence>
<organism evidence="2 3">
    <name type="scientific">Albimonas pacifica</name>
    <dbReference type="NCBI Taxonomy" id="1114924"/>
    <lineage>
        <taxon>Bacteria</taxon>
        <taxon>Pseudomonadati</taxon>
        <taxon>Pseudomonadota</taxon>
        <taxon>Alphaproteobacteria</taxon>
        <taxon>Rhodobacterales</taxon>
        <taxon>Paracoccaceae</taxon>
        <taxon>Albimonas</taxon>
    </lineage>
</organism>
<feature type="compositionally biased region" description="Basic and acidic residues" evidence="1">
    <location>
        <begin position="130"/>
        <end position="140"/>
    </location>
</feature>
<gene>
    <name evidence="2" type="ORF">SAMN05216258_105456</name>
</gene>
<evidence type="ECO:0000313" key="3">
    <source>
        <dbReference type="Proteomes" id="UP000199377"/>
    </source>
</evidence>
<dbReference type="PRINTS" id="PR01217">
    <property type="entry name" value="PRICHEXTENSN"/>
</dbReference>
<feature type="compositionally biased region" description="Basic and acidic residues" evidence="1">
    <location>
        <begin position="246"/>
        <end position="261"/>
    </location>
</feature>
<evidence type="ECO:0000313" key="2">
    <source>
        <dbReference type="EMBL" id="SFI29545.1"/>
    </source>
</evidence>
<feature type="compositionally biased region" description="Low complexity" evidence="1">
    <location>
        <begin position="194"/>
        <end position="208"/>
    </location>
</feature>
<sequence>MVGGQGDRDGEDLGDAVRRTLAEEEDGAGVLVLTPQMRGGGGRLGAPLPDVLPPAEDEEPPLLLTERIDGGGASAAPEPTAWSPAPDPAPAPEVPAWAPAPQPGDAPPAPEAPAWGVPPEAPAWGAAAEPRSDDAAEERPAGVSPEPPAWSSGAPAPTSFAQPPAWALTPEPAPPVEDAGQDAQTPPPFPGDPAQPAFQPEPEAETPAGSVDSEPAADAEVPPRAQSLRADDPRSGSLRPVAADPEVEREGAGASSRELREAFSSATPGPLAATGLPRNRDELVEIVRQSIREELAGPLGERISANIRALIEREVARALAERDRDGDA</sequence>
<reference evidence="2 3" key="1">
    <citation type="submission" date="2016-10" db="EMBL/GenBank/DDBJ databases">
        <authorList>
            <person name="de Groot N.N."/>
        </authorList>
    </citation>
    <scope>NUCLEOTIDE SEQUENCE [LARGE SCALE GENOMIC DNA]</scope>
    <source>
        <strain evidence="2 3">CGMCC 1.11030</strain>
    </source>
</reference>
<feature type="compositionally biased region" description="Low complexity" evidence="1">
    <location>
        <begin position="112"/>
        <end position="129"/>
    </location>
</feature>
<dbReference type="AlphaFoldDB" id="A0A1I3H199"/>
<feature type="region of interest" description="Disordered" evidence="1">
    <location>
        <begin position="1"/>
        <end position="280"/>
    </location>
</feature>
<name>A0A1I3H199_9RHOB</name>
<dbReference type="Proteomes" id="UP000199377">
    <property type="component" value="Unassembled WGS sequence"/>
</dbReference>
<keyword evidence="3" id="KW-1185">Reference proteome</keyword>